<dbReference type="PANTHER" id="PTHR31025:SF25">
    <property type="entry name" value="ZINC FINGER (C2H2)-60"/>
    <property type="match status" value="1"/>
</dbReference>
<reference evidence="1" key="1">
    <citation type="submission" date="2016-05" db="EMBL/GenBank/DDBJ databases">
        <authorList>
            <person name="Lavstsen T."/>
            <person name="Jespersen J.S."/>
        </authorList>
    </citation>
    <scope>NUCLEOTIDE SEQUENCE</scope>
    <source>
        <tissue evidence="1">Brain</tissue>
    </source>
</reference>
<gene>
    <name evidence="1" type="primary">Nfu_g_1_013930</name>
</gene>
<reference evidence="1" key="2">
    <citation type="submission" date="2016-06" db="EMBL/GenBank/DDBJ databases">
        <title>The genome of a short-lived fish provides insights into sex chromosome evolution and the genetic control of aging.</title>
        <authorList>
            <person name="Reichwald K."/>
            <person name="Felder M."/>
            <person name="Petzold A."/>
            <person name="Koch P."/>
            <person name="Groth M."/>
            <person name="Platzer M."/>
        </authorList>
    </citation>
    <scope>NUCLEOTIDE SEQUENCE</scope>
    <source>
        <tissue evidence="1">Brain</tissue>
    </source>
</reference>
<sequence length="485" mass="55530">MTLRGLSTEELLKKLMEEGIDVSDDEAQRFRDNDVDGETVDCGLTETMVAYLFDKSFKKQLKFRDFTNRYKEVIITLQPVDPFEGTVEGPVSQANQSSIPSCRRLPAVISIPKFPQDVQSRLDLKEPVQKEQKYRNKIIGTLYEMLSQYTMYPTHSDYIQVIKALIVKYPFLRDVHGNGYDTWHSQLKRKFKAERAPLISNEEVNRVKEKFGRTQKHRTTEESSSSCLKRLKPSLDSCFVGEDAASVDAHIKVLNDQHKKLHPDTALVKDRMTKTFAWRRREVAEGMCTVDLLKRYPFLGTPAGLCDEVDLMHPCQDNICRRFSKNFTAVLQNVLQMTKDLPLKKVYMEARENALAEDITGIDFKGALLLLPSIFKEKIEDFIILGENTPTSPYPTIRMKDKNWTAALSRQCRGVVTVEGVDVCSCRSLDEAYISAFSSFFVFNMTYPAYFKKTLVFLQNCIVNIGEQGDKPLPVSVTRVLNQLY</sequence>
<evidence type="ECO:0000313" key="1">
    <source>
        <dbReference type="EMBL" id="SBQ43796.1"/>
    </source>
</evidence>
<protein>
    <submittedName>
        <fullName evidence="1">Uncharacterized protein</fullName>
    </submittedName>
</protein>
<dbReference type="EMBL" id="HADZ01009437">
    <property type="protein sequence ID" value="SBP73378.1"/>
    <property type="molecule type" value="Transcribed_RNA"/>
</dbReference>
<accession>A0A1A8EDU4</accession>
<dbReference type="AlphaFoldDB" id="A0A1A8EDU4"/>
<name>A0A1A8EDU4_NOTKA</name>
<proteinExistence type="predicted"/>
<dbReference type="EMBL" id="HAEA01015316">
    <property type="protein sequence ID" value="SBQ43796.1"/>
    <property type="molecule type" value="Transcribed_RNA"/>
</dbReference>
<dbReference type="PANTHER" id="PTHR31025">
    <property type="entry name" value="SI:CH211-196P9.1-RELATED"/>
    <property type="match status" value="1"/>
</dbReference>
<organism evidence="1">
    <name type="scientific">Nothobranchius kadleci</name>
    <name type="common">African annual killifish</name>
    <dbReference type="NCBI Taxonomy" id="1051664"/>
    <lineage>
        <taxon>Eukaryota</taxon>
        <taxon>Metazoa</taxon>
        <taxon>Chordata</taxon>
        <taxon>Craniata</taxon>
        <taxon>Vertebrata</taxon>
        <taxon>Euteleostomi</taxon>
        <taxon>Actinopterygii</taxon>
        <taxon>Neopterygii</taxon>
        <taxon>Teleostei</taxon>
        <taxon>Neoteleostei</taxon>
        <taxon>Acanthomorphata</taxon>
        <taxon>Ovalentaria</taxon>
        <taxon>Atherinomorphae</taxon>
        <taxon>Cyprinodontiformes</taxon>
        <taxon>Nothobranchiidae</taxon>
        <taxon>Nothobranchius</taxon>
    </lineage>
</organism>